<reference evidence="2 3" key="1">
    <citation type="journal article" date="2016" name="Mol. Biol. Evol.">
        <title>Comparative Genomics of Early-Diverging Mushroom-Forming Fungi Provides Insights into the Origins of Lignocellulose Decay Capabilities.</title>
        <authorList>
            <person name="Nagy L.G."/>
            <person name="Riley R."/>
            <person name="Tritt A."/>
            <person name="Adam C."/>
            <person name="Daum C."/>
            <person name="Floudas D."/>
            <person name="Sun H."/>
            <person name="Yadav J.S."/>
            <person name="Pangilinan J."/>
            <person name="Larsson K.H."/>
            <person name="Matsuura K."/>
            <person name="Barry K."/>
            <person name="Labutti K."/>
            <person name="Kuo R."/>
            <person name="Ohm R.A."/>
            <person name="Bhattacharya S.S."/>
            <person name="Shirouzu T."/>
            <person name="Yoshinaga Y."/>
            <person name="Martin F.M."/>
            <person name="Grigoriev I.V."/>
            <person name="Hibbett D.S."/>
        </authorList>
    </citation>
    <scope>NUCLEOTIDE SEQUENCE [LARGE SCALE GENOMIC DNA]</scope>
    <source>
        <strain evidence="2 3">L-15889</strain>
    </source>
</reference>
<protein>
    <submittedName>
        <fullName evidence="2">Uncharacterized protein</fullName>
    </submittedName>
</protein>
<feature type="region of interest" description="Disordered" evidence="1">
    <location>
        <begin position="89"/>
        <end position="112"/>
    </location>
</feature>
<dbReference type="Proteomes" id="UP000076727">
    <property type="component" value="Unassembled WGS sequence"/>
</dbReference>
<accession>A0A165TS33</accession>
<gene>
    <name evidence="2" type="ORF">DAEQUDRAFT_721331</name>
</gene>
<evidence type="ECO:0000313" key="3">
    <source>
        <dbReference type="Proteomes" id="UP000076727"/>
    </source>
</evidence>
<evidence type="ECO:0000256" key="1">
    <source>
        <dbReference type="SAM" id="MobiDB-lite"/>
    </source>
</evidence>
<proteinExistence type="predicted"/>
<name>A0A165TS33_9APHY</name>
<evidence type="ECO:0000313" key="2">
    <source>
        <dbReference type="EMBL" id="KZT73862.1"/>
    </source>
</evidence>
<sequence>MLPPRQTDHSGYLLIMSNTGSSDHTYYGGGEGSSSHQDQLSSLASELYENTERLRQCKADYEARMAALAARKSEKDHRVEEMRAGLQELISAREDDRARSATRQTTTDPTPTWTDVLHQLRENHEHFVDSVRVLAEESRHWRQRSHEELLHALRDRRLK</sequence>
<dbReference type="AlphaFoldDB" id="A0A165TS33"/>
<dbReference type="OrthoDB" id="10401198at2759"/>
<keyword evidence="3" id="KW-1185">Reference proteome</keyword>
<dbReference type="EMBL" id="KV429035">
    <property type="protein sequence ID" value="KZT73862.1"/>
    <property type="molecule type" value="Genomic_DNA"/>
</dbReference>
<organism evidence="2 3">
    <name type="scientific">Daedalea quercina L-15889</name>
    <dbReference type="NCBI Taxonomy" id="1314783"/>
    <lineage>
        <taxon>Eukaryota</taxon>
        <taxon>Fungi</taxon>
        <taxon>Dikarya</taxon>
        <taxon>Basidiomycota</taxon>
        <taxon>Agaricomycotina</taxon>
        <taxon>Agaricomycetes</taxon>
        <taxon>Polyporales</taxon>
        <taxon>Fomitopsis</taxon>
    </lineage>
</organism>